<keyword evidence="9" id="KW-1185">Reference proteome</keyword>
<reference evidence="8 9" key="1">
    <citation type="submission" date="2016-02" db="EMBL/GenBank/DDBJ databases">
        <title>Draft genome sequence of Hydrogenophaga sp. LPB0072.</title>
        <authorList>
            <person name="Shin S.-K."/>
            <person name="Yi H."/>
        </authorList>
    </citation>
    <scope>NUCLEOTIDE SEQUENCE [LARGE SCALE GENOMIC DNA]</scope>
    <source>
        <strain evidence="8 9">LPB0072</strain>
    </source>
</reference>
<reference evidence="7 10" key="2">
    <citation type="submission" date="2016-10" db="EMBL/GenBank/DDBJ databases">
        <title>Hydorgenophaga sp. LPB0072 isolated from gastropod.</title>
        <authorList>
            <person name="Kim E."/>
            <person name="Yi H."/>
        </authorList>
    </citation>
    <scope>NUCLEOTIDE SEQUENCE [LARGE SCALE GENOMIC DNA]</scope>
    <source>
        <strain evidence="7 10">LPB0072</strain>
    </source>
</reference>
<evidence type="ECO:0000256" key="1">
    <source>
        <dbReference type="ARBA" id="ARBA00022714"/>
    </source>
</evidence>
<dbReference type="SUPFAM" id="SSF55961">
    <property type="entry name" value="Bet v1-like"/>
    <property type="match status" value="1"/>
</dbReference>
<dbReference type="AlphaFoldDB" id="A0A162VWG2"/>
<dbReference type="OrthoDB" id="9790995at2"/>
<accession>A0A162VWG2</accession>
<evidence type="ECO:0000313" key="8">
    <source>
        <dbReference type="EMBL" id="OAD40981.1"/>
    </source>
</evidence>
<evidence type="ECO:0000313" key="9">
    <source>
        <dbReference type="Proteomes" id="UP000185657"/>
    </source>
</evidence>
<dbReference type="GO" id="GO:0051537">
    <property type="term" value="F:2 iron, 2 sulfur cluster binding"/>
    <property type="evidence" value="ECO:0007669"/>
    <property type="project" value="UniProtKB-KW"/>
</dbReference>
<proteinExistence type="predicted"/>
<dbReference type="PANTHER" id="PTHR21266">
    <property type="entry name" value="IRON-SULFUR DOMAIN CONTAINING PROTEIN"/>
    <property type="match status" value="1"/>
</dbReference>
<keyword evidence="1" id="KW-0001">2Fe-2S</keyword>
<name>A0A162VWG2_9BURK</name>
<dbReference type="GO" id="GO:0016491">
    <property type="term" value="F:oxidoreductase activity"/>
    <property type="evidence" value="ECO:0007669"/>
    <property type="project" value="UniProtKB-KW"/>
</dbReference>
<evidence type="ECO:0000256" key="4">
    <source>
        <dbReference type="ARBA" id="ARBA00023004"/>
    </source>
</evidence>
<keyword evidence="2" id="KW-0479">Metal-binding</keyword>
<dbReference type="InterPro" id="IPR044043">
    <property type="entry name" value="VanA_C_cat"/>
</dbReference>
<protein>
    <recommendedName>
        <fullName evidence="6">Rieske domain-containing protein</fullName>
    </recommendedName>
</protein>
<dbReference type="PROSITE" id="PS51296">
    <property type="entry name" value="RIESKE"/>
    <property type="match status" value="1"/>
</dbReference>
<organism evidence="7 10">
    <name type="scientific">Hydrogenophaga crassostreae</name>
    <dbReference type="NCBI Taxonomy" id="1763535"/>
    <lineage>
        <taxon>Bacteria</taxon>
        <taxon>Pseudomonadati</taxon>
        <taxon>Pseudomonadota</taxon>
        <taxon>Betaproteobacteria</taxon>
        <taxon>Burkholderiales</taxon>
        <taxon>Comamonadaceae</taxon>
        <taxon>Hydrogenophaga</taxon>
    </lineage>
</organism>
<evidence type="ECO:0000259" key="6">
    <source>
        <dbReference type="PROSITE" id="PS51296"/>
    </source>
</evidence>
<dbReference type="Gene3D" id="3.90.380.10">
    <property type="entry name" value="Naphthalene 1,2-dioxygenase Alpha Subunit, Chain A, domain 1"/>
    <property type="match status" value="1"/>
</dbReference>
<keyword evidence="5" id="KW-0411">Iron-sulfur</keyword>
<dbReference type="Gene3D" id="2.102.10.10">
    <property type="entry name" value="Rieske [2Fe-2S] iron-sulphur domain"/>
    <property type="match status" value="1"/>
</dbReference>
<evidence type="ECO:0000256" key="5">
    <source>
        <dbReference type="ARBA" id="ARBA00023014"/>
    </source>
</evidence>
<dbReference type="Pfam" id="PF19112">
    <property type="entry name" value="VanA_C"/>
    <property type="match status" value="1"/>
</dbReference>
<dbReference type="STRING" id="1763535.LPB072_03395"/>
<dbReference type="PANTHER" id="PTHR21266:SF60">
    <property type="entry name" value="3-KETOSTEROID-9-ALPHA-MONOOXYGENASE, OXYGENASE COMPONENT"/>
    <property type="match status" value="1"/>
</dbReference>
<keyword evidence="3" id="KW-0560">Oxidoreductase</keyword>
<evidence type="ECO:0000313" key="7">
    <source>
        <dbReference type="EMBL" id="AOW12036.1"/>
    </source>
</evidence>
<gene>
    <name evidence="7" type="ORF">LPB072_03395</name>
    <name evidence="8" type="ORF">LPB72_13635</name>
</gene>
<evidence type="ECO:0000256" key="3">
    <source>
        <dbReference type="ARBA" id="ARBA00023002"/>
    </source>
</evidence>
<dbReference type="RefSeq" id="WP_066091590.1">
    <property type="nucleotide sequence ID" value="NZ_CP017476.1"/>
</dbReference>
<dbReference type="SUPFAM" id="SSF50022">
    <property type="entry name" value="ISP domain"/>
    <property type="match status" value="1"/>
</dbReference>
<dbReference type="Proteomes" id="UP000185680">
    <property type="component" value="Chromosome"/>
</dbReference>
<dbReference type="EMBL" id="LVWD01000026">
    <property type="protein sequence ID" value="OAD40981.1"/>
    <property type="molecule type" value="Genomic_DNA"/>
</dbReference>
<dbReference type="Proteomes" id="UP000185657">
    <property type="component" value="Unassembled WGS sequence"/>
</dbReference>
<dbReference type="EMBL" id="CP017476">
    <property type="protein sequence ID" value="AOW12036.1"/>
    <property type="molecule type" value="Genomic_DNA"/>
</dbReference>
<evidence type="ECO:0000256" key="2">
    <source>
        <dbReference type="ARBA" id="ARBA00022723"/>
    </source>
</evidence>
<evidence type="ECO:0000313" key="10">
    <source>
        <dbReference type="Proteomes" id="UP000185680"/>
    </source>
</evidence>
<dbReference type="InterPro" id="IPR050584">
    <property type="entry name" value="Cholesterol_7-desaturase"/>
</dbReference>
<feature type="domain" description="Rieske" evidence="6">
    <location>
        <begin position="15"/>
        <end position="116"/>
    </location>
</feature>
<dbReference type="GO" id="GO:0046872">
    <property type="term" value="F:metal ion binding"/>
    <property type="evidence" value="ECO:0007669"/>
    <property type="project" value="UniProtKB-KW"/>
</dbReference>
<dbReference type="KEGG" id="hyl:LPB072_03395"/>
<dbReference type="InterPro" id="IPR036922">
    <property type="entry name" value="Rieske_2Fe-2S_sf"/>
</dbReference>
<dbReference type="Pfam" id="PF00355">
    <property type="entry name" value="Rieske"/>
    <property type="match status" value="1"/>
</dbReference>
<dbReference type="InterPro" id="IPR017941">
    <property type="entry name" value="Rieske_2Fe-2S"/>
</dbReference>
<sequence>MYPFKQESSMVRNRWYMAAFSNEITRQPMERTILGKPVVMYRKENGAPVAMYGLCPHRYFPLAQGHVEGDTIVCGYHGFKFAATGVQTEVPSQDEVKTKFCQPVYRIEERGPICWIWMGDSDKCDEKLIPPYHDFGLEQPDWHYSSENYFHLEGRSQLLVDNLMDLTHLPYVHHHLGGGEAMKKIPLVTEERELSYRVLRNGKAPWNPFFDKIFGPEAVFEGLASFHIESDFYGPELIKTSLPIITHVDGHDQVPKALGSLLILHGITPETETTTHYFGFSVRNFRQGDEVLDRIQYESELVVRQQDVTVINAVEKRLDAAAAFQKELLVVADVPAVQARRKVEAMLAAESAGNIS</sequence>
<keyword evidence="4" id="KW-0408">Iron</keyword>